<keyword evidence="3" id="KW-0808">Transferase</keyword>
<dbReference type="CDD" id="cd02440">
    <property type="entry name" value="AdoMet_MTases"/>
    <property type="match status" value="1"/>
</dbReference>
<proteinExistence type="predicted"/>
<comment type="caution">
    <text evidence="3">The sequence shown here is derived from an EMBL/GenBank/DDBJ whole genome shotgun (WGS) entry which is preliminary data.</text>
</comment>
<organism evidence="3 4">
    <name type="scientific">Candidatus Dojkabacteria bacterium</name>
    <dbReference type="NCBI Taxonomy" id="2099670"/>
    <lineage>
        <taxon>Bacteria</taxon>
        <taxon>Candidatus Dojkabacteria</taxon>
    </lineage>
</organism>
<dbReference type="SUPFAM" id="SSF102405">
    <property type="entry name" value="MCP/YpsA-like"/>
    <property type="match status" value="1"/>
</dbReference>
<dbReference type="GO" id="GO:0032259">
    <property type="term" value="P:methylation"/>
    <property type="evidence" value="ECO:0007669"/>
    <property type="project" value="UniProtKB-KW"/>
</dbReference>
<dbReference type="PANTHER" id="PTHR43393:SF3">
    <property type="entry name" value="LYSINE DECARBOXYLASE-LIKE PROTEIN"/>
    <property type="match status" value="1"/>
</dbReference>
<dbReference type="EMBL" id="JAGQLJ010000007">
    <property type="protein sequence ID" value="MCA9380725.1"/>
    <property type="molecule type" value="Genomic_DNA"/>
</dbReference>
<dbReference type="InterPro" id="IPR041698">
    <property type="entry name" value="Methyltransf_25"/>
</dbReference>
<dbReference type="InterPro" id="IPR052341">
    <property type="entry name" value="LOG_family_nucleotidases"/>
</dbReference>
<feature type="domain" description="Methyltransferase" evidence="2">
    <location>
        <begin position="268"/>
        <end position="357"/>
    </location>
</feature>
<dbReference type="Pfam" id="PF13649">
    <property type="entry name" value="Methyltransf_25"/>
    <property type="match status" value="1"/>
</dbReference>
<dbReference type="Pfam" id="PF18306">
    <property type="entry name" value="LDcluster4"/>
    <property type="match status" value="1"/>
</dbReference>
<reference evidence="3" key="1">
    <citation type="submission" date="2020-04" db="EMBL/GenBank/DDBJ databases">
        <authorList>
            <person name="Zhang T."/>
        </authorList>
    </citation>
    <scope>NUCLEOTIDE SEQUENCE</scope>
    <source>
        <strain evidence="3">HKST-UBA13</strain>
    </source>
</reference>
<feature type="compositionally biased region" description="Basic residues" evidence="1">
    <location>
        <begin position="9"/>
        <end position="18"/>
    </location>
</feature>
<keyword evidence="3" id="KW-0489">Methyltransferase</keyword>
<evidence type="ECO:0000256" key="1">
    <source>
        <dbReference type="SAM" id="MobiDB-lite"/>
    </source>
</evidence>
<dbReference type="InterPro" id="IPR029063">
    <property type="entry name" value="SAM-dependent_MTases_sf"/>
</dbReference>
<gene>
    <name evidence="3" type="ORF">KC678_00480</name>
</gene>
<dbReference type="PANTHER" id="PTHR43393">
    <property type="entry name" value="CYTOKININ RIBOSIDE 5'-MONOPHOSPHATE PHOSPHORIBOHYDROLASE"/>
    <property type="match status" value="1"/>
</dbReference>
<name>A0A955I899_9BACT</name>
<dbReference type="Gene3D" id="3.40.50.150">
    <property type="entry name" value="Vaccinia Virus protein VP39"/>
    <property type="match status" value="1"/>
</dbReference>
<dbReference type="GO" id="GO:0008168">
    <property type="term" value="F:methyltransferase activity"/>
    <property type="evidence" value="ECO:0007669"/>
    <property type="project" value="UniProtKB-KW"/>
</dbReference>
<dbReference type="GO" id="GO:0005829">
    <property type="term" value="C:cytosol"/>
    <property type="evidence" value="ECO:0007669"/>
    <property type="project" value="TreeGrafter"/>
</dbReference>
<dbReference type="SUPFAM" id="SSF53335">
    <property type="entry name" value="S-adenosyl-L-methionine-dependent methyltransferases"/>
    <property type="match status" value="1"/>
</dbReference>
<feature type="region of interest" description="Disordered" evidence="1">
    <location>
        <begin position="1"/>
        <end position="21"/>
    </location>
</feature>
<dbReference type="Gene3D" id="3.40.50.450">
    <property type="match status" value="1"/>
</dbReference>
<protein>
    <submittedName>
        <fullName evidence="3">Methyltransferase domain-containing protein</fullName>
    </submittedName>
</protein>
<evidence type="ECO:0000259" key="2">
    <source>
        <dbReference type="Pfam" id="PF13649"/>
    </source>
</evidence>
<sequence>MPTTVPLPKKPKGHKKPNKNNDRIINNITFFGDSAIPEDDSIYKDVFNAAKVMAENGYKIVNGGGPGLMKAATDGAESVNGDTVAIYWEPKLASIFEGKNLANVADETESQSNYINRTFGLIEEGDAYVVCKGGTGTVSEFGLVWALAKLYFGAHKPVILFGDFWPELIDAFKSQMNIDEKELGVLYYATEPEDILKIVRRHELKLDKTLLRNVTSDESAFLLKPSAKILAEQYDKHAHAYHSDNARKLVSKPQLDEFMEMVNAPAHVLDVGCGPGFDASYLADKYSVTAIEISKRFVQMARFENPNVEVIHGDITTYNLPKDTYKGIWARDSLHHIHSKDLDTTFKKISEALVEGGILYVIVREGSGELVEKETKTYAELERFYHFFTAQELEDRAVRAGLELVKIDHTKRSHKWLVGVFQKT</sequence>
<reference evidence="3" key="2">
    <citation type="journal article" date="2021" name="Microbiome">
        <title>Successional dynamics and alternative stable states in a saline activated sludge microbial community over 9 years.</title>
        <authorList>
            <person name="Wang Y."/>
            <person name="Ye J."/>
            <person name="Ju F."/>
            <person name="Liu L."/>
            <person name="Boyd J.A."/>
            <person name="Deng Y."/>
            <person name="Parks D.H."/>
            <person name="Jiang X."/>
            <person name="Yin X."/>
            <person name="Woodcroft B.J."/>
            <person name="Tyson G.W."/>
            <person name="Hugenholtz P."/>
            <person name="Polz M.F."/>
            <person name="Zhang T."/>
        </authorList>
    </citation>
    <scope>NUCLEOTIDE SEQUENCE</scope>
    <source>
        <strain evidence="3">HKST-UBA13</strain>
    </source>
</reference>
<dbReference type="Proteomes" id="UP000775877">
    <property type="component" value="Unassembled WGS sequence"/>
</dbReference>
<accession>A0A955I899</accession>
<dbReference type="AlphaFoldDB" id="A0A955I899"/>
<evidence type="ECO:0000313" key="3">
    <source>
        <dbReference type="EMBL" id="MCA9380725.1"/>
    </source>
</evidence>
<dbReference type="InterPro" id="IPR041164">
    <property type="entry name" value="LDcluster4"/>
</dbReference>
<evidence type="ECO:0000313" key="4">
    <source>
        <dbReference type="Proteomes" id="UP000775877"/>
    </source>
</evidence>